<accession>A0ABR2D526</accession>
<sequence length="477" mass="52757">MSFLKNPSHVSMFLSMLFFGFLTTPASALDMSIIDYDLNHGLRQQISNEAQVMRMFEMWLVKHGKNYNALGEKEKRFEIFKDNLMFVQEHNSVNRTYKVGLNRFADLTNEEYRTMYLGTRVDLNTRSSRLAGGKVKSKPYAFRVGYNLPEFVDWREKGAVGAVKDQGPCGSCWAFSTVAAVEGINKIVTGDLVSLSEQELVDCDNLYNQGCNGGLMDHAFEFIINNGGINTEEDYPYRASDNICDINRKNARVVSIDGYEDVPENDEKSLKKAVANQPVSVAIEAGGRAFQLYQSGVFTGKCGTNLDHGVTAVGYGTEGGVDYWLVRNSWGPNWGEYGYIKMERNVAGASTGKCGITMMASYPIKKGPNPPKPSPTPPAPVRPPTICDAYNSCPQGTTCCCLFQYGKYCFGWGCCPMESATCCDDHYSCCPREYPVCDLVAGTCRLSKQSPLGVKLLKRIPATSTGQQTRTMIDVNA</sequence>
<dbReference type="InterPro" id="IPR013128">
    <property type="entry name" value="Peptidase_C1A"/>
</dbReference>
<evidence type="ECO:0000313" key="11">
    <source>
        <dbReference type="EMBL" id="KAK8529864.1"/>
    </source>
</evidence>
<dbReference type="Pfam" id="PF00112">
    <property type="entry name" value="Peptidase_C1"/>
    <property type="match status" value="1"/>
</dbReference>
<dbReference type="Pfam" id="PF00396">
    <property type="entry name" value="Granulin"/>
    <property type="match status" value="1"/>
</dbReference>
<keyword evidence="6" id="KW-0325">Glycoprotein</keyword>
<keyword evidence="4" id="KW-0788">Thiol protease</keyword>
<dbReference type="Proteomes" id="UP001472677">
    <property type="component" value="Unassembled WGS sequence"/>
</dbReference>
<evidence type="ECO:0000256" key="2">
    <source>
        <dbReference type="ARBA" id="ARBA00022670"/>
    </source>
</evidence>
<dbReference type="Gene3D" id="3.90.70.10">
    <property type="entry name" value="Cysteine proteinases"/>
    <property type="match status" value="1"/>
</dbReference>
<dbReference type="InterPro" id="IPR000118">
    <property type="entry name" value="Granulin"/>
</dbReference>
<dbReference type="EMBL" id="JBBPBM010000036">
    <property type="protein sequence ID" value="KAK8529864.1"/>
    <property type="molecule type" value="Genomic_DNA"/>
</dbReference>
<comment type="caution">
    <text evidence="11">The sequence shown here is derived from an EMBL/GenBank/DDBJ whole genome shotgun (WGS) entry which is preliminary data.</text>
</comment>
<evidence type="ECO:0000256" key="5">
    <source>
        <dbReference type="ARBA" id="ARBA00023157"/>
    </source>
</evidence>
<evidence type="ECO:0000256" key="6">
    <source>
        <dbReference type="ARBA" id="ARBA00023180"/>
    </source>
</evidence>
<gene>
    <name evidence="11" type="ORF">V6N12_060630</name>
</gene>
<dbReference type="SUPFAM" id="SSF57277">
    <property type="entry name" value="Granulin repeat"/>
    <property type="match status" value="1"/>
</dbReference>
<dbReference type="SMART" id="SM00848">
    <property type="entry name" value="Inhibitor_I29"/>
    <property type="match status" value="1"/>
</dbReference>
<evidence type="ECO:0000256" key="4">
    <source>
        <dbReference type="ARBA" id="ARBA00022807"/>
    </source>
</evidence>
<evidence type="ECO:0000256" key="3">
    <source>
        <dbReference type="ARBA" id="ARBA00022801"/>
    </source>
</evidence>
<dbReference type="PROSITE" id="PS00139">
    <property type="entry name" value="THIOL_PROTEASE_CYS"/>
    <property type="match status" value="1"/>
</dbReference>
<comment type="similarity">
    <text evidence="1">Belongs to the peptidase C1 family.</text>
</comment>
<feature type="domain" description="Granulins" evidence="8">
    <location>
        <begin position="387"/>
        <end position="444"/>
    </location>
</feature>
<name>A0ABR2D526_9ROSI</name>
<dbReference type="PANTHER" id="PTHR12411">
    <property type="entry name" value="CYSTEINE PROTEASE FAMILY C1-RELATED"/>
    <property type="match status" value="1"/>
</dbReference>
<proteinExistence type="inferred from homology"/>
<reference evidence="11 12" key="1">
    <citation type="journal article" date="2024" name="G3 (Bethesda)">
        <title>Genome assembly of Hibiscus sabdariffa L. provides insights into metabolisms of medicinal natural products.</title>
        <authorList>
            <person name="Kim T."/>
        </authorList>
    </citation>
    <scope>NUCLEOTIDE SEQUENCE [LARGE SCALE GENOMIC DNA]</scope>
    <source>
        <strain evidence="11">TK-2024</strain>
        <tissue evidence="11">Old leaves</tissue>
    </source>
</reference>
<dbReference type="InterPro" id="IPR037277">
    <property type="entry name" value="Granulin_sf"/>
</dbReference>
<dbReference type="InterPro" id="IPR025661">
    <property type="entry name" value="Pept_asp_AS"/>
</dbReference>
<dbReference type="InterPro" id="IPR039417">
    <property type="entry name" value="Peptidase_C1A_papain-like"/>
</dbReference>
<dbReference type="SMART" id="SM00645">
    <property type="entry name" value="Pept_C1"/>
    <property type="match status" value="1"/>
</dbReference>
<dbReference type="PROSITE" id="PS00639">
    <property type="entry name" value="THIOL_PROTEASE_HIS"/>
    <property type="match status" value="1"/>
</dbReference>
<keyword evidence="5" id="KW-1015">Disulfide bond</keyword>
<dbReference type="SUPFAM" id="SSF54001">
    <property type="entry name" value="Cysteine proteinases"/>
    <property type="match status" value="1"/>
</dbReference>
<evidence type="ECO:0008006" key="13">
    <source>
        <dbReference type="Google" id="ProtNLM"/>
    </source>
</evidence>
<dbReference type="CDD" id="cd02248">
    <property type="entry name" value="Peptidase_C1A"/>
    <property type="match status" value="1"/>
</dbReference>
<evidence type="ECO:0000259" key="10">
    <source>
        <dbReference type="SMART" id="SM00848"/>
    </source>
</evidence>
<evidence type="ECO:0000256" key="1">
    <source>
        <dbReference type="ARBA" id="ARBA00008455"/>
    </source>
</evidence>
<dbReference type="InterPro" id="IPR038765">
    <property type="entry name" value="Papain-like_cys_pep_sf"/>
</dbReference>
<dbReference type="Gene3D" id="2.10.25.160">
    <property type="entry name" value="Granulin"/>
    <property type="match status" value="1"/>
</dbReference>
<protein>
    <recommendedName>
        <fullName evidence="13">Cysteine protease</fullName>
    </recommendedName>
</protein>
<keyword evidence="2" id="KW-0645">Protease</keyword>
<evidence type="ECO:0000259" key="9">
    <source>
        <dbReference type="SMART" id="SM00645"/>
    </source>
</evidence>
<feature type="chain" id="PRO_5046459739" description="Cysteine protease" evidence="7">
    <location>
        <begin position="29"/>
        <end position="477"/>
    </location>
</feature>
<dbReference type="Pfam" id="PF08246">
    <property type="entry name" value="Inhibitor_I29"/>
    <property type="match status" value="1"/>
</dbReference>
<dbReference type="PRINTS" id="PR00705">
    <property type="entry name" value="PAPAIN"/>
</dbReference>
<dbReference type="PROSITE" id="PS00640">
    <property type="entry name" value="THIOL_PROTEASE_ASN"/>
    <property type="match status" value="1"/>
</dbReference>
<keyword evidence="7" id="KW-0732">Signal</keyword>
<dbReference type="SMART" id="SM00277">
    <property type="entry name" value="GRAN"/>
    <property type="match status" value="1"/>
</dbReference>
<keyword evidence="3" id="KW-0378">Hydrolase</keyword>
<evidence type="ECO:0000313" key="12">
    <source>
        <dbReference type="Proteomes" id="UP001472677"/>
    </source>
</evidence>
<keyword evidence="12" id="KW-1185">Reference proteome</keyword>
<dbReference type="InterPro" id="IPR000169">
    <property type="entry name" value="Pept_cys_AS"/>
</dbReference>
<feature type="signal peptide" evidence="7">
    <location>
        <begin position="1"/>
        <end position="28"/>
    </location>
</feature>
<evidence type="ECO:0000259" key="8">
    <source>
        <dbReference type="SMART" id="SM00277"/>
    </source>
</evidence>
<feature type="domain" description="Cathepsin propeptide inhibitor" evidence="10">
    <location>
        <begin position="56"/>
        <end position="112"/>
    </location>
</feature>
<evidence type="ECO:0000256" key="7">
    <source>
        <dbReference type="SAM" id="SignalP"/>
    </source>
</evidence>
<organism evidence="11 12">
    <name type="scientific">Hibiscus sabdariffa</name>
    <name type="common">roselle</name>
    <dbReference type="NCBI Taxonomy" id="183260"/>
    <lineage>
        <taxon>Eukaryota</taxon>
        <taxon>Viridiplantae</taxon>
        <taxon>Streptophyta</taxon>
        <taxon>Embryophyta</taxon>
        <taxon>Tracheophyta</taxon>
        <taxon>Spermatophyta</taxon>
        <taxon>Magnoliopsida</taxon>
        <taxon>eudicotyledons</taxon>
        <taxon>Gunneridae</taxon>
        <taxon>Pentapetalae</taxon>
        <taxon>rosids</taxon>
        <taxon>malvids</taxon>
        <taxon>Malvales</taxon>
        <taxon>Malvaceae</taxon>
        <taxon>Malvoideae</taxon>
        <taxon>Hibiscus</taxon>
    </lineage>
</organism>
<dbReference type="InterPro" id="IPR000668">
    <property type="entry name" value="Peptidase_C1A_C"/>
</dbReference>
<dbReference type="InterPro" id="IPR013201">
    <property type="entry name" value="Prot_inhib_I29"/>
</dbReference>
<dbReference type="InterPro" id="IPR025660">
    <property type="entry name" value="Pept_his_AS"/>
</dbReference>
<feature type="domain" description="Peptidase C1A papain C-terminal" evidence="9">
    <location>
        <begin position="148"/>
        <end position="364"/>
    </location>
</feature>